<accession>A0AAD0YI73</accession>
<dbReference type="Proteomes" id="UP000274073">
    <property type="component" value="Chromosome"/>
</dbReference>
<dbReference type="RefSeq" id="WP_123854444.1">
    <property type="nucleotide sequence ID" value="NZ_CP033912.1"/>
</dbReference>
<proteinExistence type="predicted"/>
<evidence type="ECO:0000313" key="4">
    <source>
        <dbReference type="Proteomes" id="UP000281741"/>
    </source>
</evidence>
<name>A0AAD0YI73_9FLAO</name>
<dbReference type="EMBL" id="CP033915">
    <property type="protein sequence ID" value="AZA87136.1"/>
    <property type="molecule type" value="Genomic_DNA"/>
</dbReference>
<sequence>MRTFLAIGRKTGLRISFKYDLSGVLKAVEFDGQWTDELIERIKAKIPANAMYCISQIKNQSPTSQWIFKEMTDLSFDGFYKKYPNKLGKKAEALKAWNNLTDPSRMDAVLYLEIYIPQKRKEGTNIPYASSYLNGRYWE</sequence>
<protein>
    <submittedName>
        <fullName evidence="1">Uncharacterized protein</fullName>
    </submittedName>
</protein>
<reference evidence="3 4" key="1">
    <citation type="submission" date="2018-11" db="EMBL/GenBank/DDBJ databases">
        <title>Proposal to divide the Flavobacteriaceae and reorganize its genera based on Amino Acid Identity values calculated from whole genome sequences.</title>
        <authorList>
            <person name="Nicholson A.C."/>
            <person name="Gulvik C.A."/>
            <person name="Whitney A.M."/>
            <person name="Humrighouse B.W."/>
            <person name="Bell M."/>
            <person name="Holmes B."/>
            <person name="Steigerwalt A.G."/>
            <person name="Villarma A."/>
            <person name="Sheth M."/>
            <person name="Batra D."/>
            <person name="Pryor J."/>
            <person name="Bernardet J.-F."/>
            <person name="Hugo C."/>
            <person name="Kampfer P."/>
            <person name="Newman J."/>
            <person name="McQuiston J.R."/>
        </authorList>
    </citation>
    <scope>NUCLEOTIDE SEQUENCE [LARGE SCALE GENOMIC DNA]</scope>
    <source>
        <strain evidence="1 3">G0207</strain>
        <strain evidence="2 4">H5143</strain>
    </source>
</reference>
<dbReference type="AlphaFoldDB" id="A0AAD0YI73"/>
<evidence type="ECO:0000313" key="3">
    <source>
        <dbReference type="Proteomes" id="UP000274073"/>
    </source>
</evidence>
<keyword evidence="4" id="KW-1185">Reference proteome</keyword>
<dbReference type="Proteomes" id="UP000281741">
    <property type="component" value="Chromosome"/>
</dbReference>
<organism evidence="1 3">
    <name type="scientific">Chryseobacterium shandongense</name>
    <dbReference type="NCBI Taxonomy" id="1493872"/>
    <lineage>
        <taxon>Bacteria</taxon>
        <taxon>Pseudomonadati</taxon>
        <taxon>Bacteroidota</taxon>
        <taxon>Flavobacteriia</taxon>
        <taxon>Flavobacteriales</taxon>
        <taxon>Weeksellaceae</taxon>
        <taxon>Chryseobacterium group</taxon>
        <taxon>Chryseobacterium</taxon>
    </lineage>
</organism>
<gene>
    <name evidence="1" type="ORF">EG349_10230</name>
    <name evidence="2" type="ORF">EG353_08305</name>
</gene>
<evidence type="ECO:0000313" key="1">
    <source>
        <dbReference type="EMBL" id="AZA87136.1"/>
    </source>
</evidence>
<evidence type="ECO:0000313" key="2">
    <source>
        <dbReference type="EMBL" id="AZA95565.1"/>
    </source>
</evidence>
<dbReference type="EMBL" id="CP033912">
    <property type="protein sequence ID" value="AZA95565.1"/>
    <property type="molecule type" value="Genomic_DNA"/>
</dbReference>